<dbReference type="SUPFAM" id="SSF51735">
    <property type="entry name" value="NAD(P)-binding Rossmann-fold domains"/>
    <property type="match status" value="1"/>
</dbReference>
<feature type="domain" description="NAD-dependent epimerase/dehydratase" evidence="1">
    <location>
        <begin position="7"/>
        <end position="206"/>
    </location>
</feature>
<dbReference type="Pfam" id="PF01370">
    <property type="entry name" value="Epimerase"/>
    <property type="match status" value="1"/>
</dbReference>
<dbReference type="InterPro" id="IPR051783">
    <property type="entry name" value="NAD(P)-dependent_oxidoreduct"/>
</dbReference>
<dbReference type="EMBL" id="QASN01000021">
    <property type="protein sequence ID" value="PTU73082.1"/>
    <property type="molecule type" value="Genomic_DNA"/>
</dbReference>
<comment type="caution">
    <text evidence="2">The sequence shown here is derived from an EMBL/GenBank/DDBJ whole genome shotgun (WGS) entry which is preliminary data.</text>
</comment>
<dbReference type="OrthoDB" id="9808276at2"/>
<accession>A0A2T5P5R6</accession>
<name>A0A2T5P5R6_9PSED</name>
<dbReference type="CDD" id="cd05266">
    <property type="entry name" value="SDR_a4"/>
    <property type="match status" value="1"/>
</dbReference>
<dbReference type="AlphaFoldDB" id="A0A2T5P5R6"/>
<evidence type="ECO:0000313" key="2">
    <source>
        <dbReference type="EMBL" id="PTU73082.1"/>
    </source>
</evidence>
<dbReference type="Gene3D" id="3.40.50.720">
    <property type="entry name" value="NAD(P)-binding Rossmann-like Domain"/>
    <property type="match status" value="1"/>
</dbReference>
<protein>
    <submittedName>
        <fullName evidence="2">NAD(P)-dependent oxidoreductase</fullName>
    </submittedName>
</protein>
<dbReference type="InterPro" id="IPR036291">
    <property type="entry name" value="NAD(P)-bd_dom_sf"/>
</dbReference>
<sequence length="285" mass="30944">MQNRPTVLIAGCGDVGTRLGVRLAADGWRVLGLRRDCSALPPSIEPVPGDLAEPACPSAWPAEAPDYLVFAAAANSHDEAGYRQIYVQGLANVLGWMHARGQRPRRLLFVSSSGVYGQSRGEWVDEASPTEPQGFSGKILLEAEQLALSSGLPASVVRLAGIYGPGRRWLLGQVRQGHRVPAEPVQYGNRIHAEDAAGLLAHLIEQDRRGTALQSCYLGVDDEPAALYEVVEWLRKRLNVTEETPAPVSRRAGSKRCSNARARALGWQPAYPSFREGYASLLEQS</sequence>
<dbReference type="InterPro" id="IPR001509">
    <property type="entry name" value="Epimerase_deHydtase"/>
</dbReference>
<proteinExistence type="predicted"/>
<dbReference type="RefSeq" id="WP_108108904.1">
    <property type="nucleotide sequence ID" value="NZ_QASN01000021.1"/>
</dbReference>
<dbReference type="GO" id="GO:0005737">
    <property type="term" value="C:cytoplasm"/>
    <property type="evidence" value="ECO:0007669"/>
    <property type="project" value="TreeGrafter"/>
</dbReference>
<gene>
    <name evidence="2" type="ORF">DBO85_17715</name>
</gene>
<dbReference type="GO" id="GO:0004029">
    <property type="term" value="F:aldehyde dehydrogenase (NAD+) activity"/>
    <property type="evidence" value="ECO:0007669"/>
    <property type="project" value="TreeGrafter"/>
</dbReference>
<reference evidence="2 3" key="1">
    <citation type="submission" date="2018-04" db="EMBL/GenBank/DDBJ databases">
        <title>Pseudomonas sp. nov., isolated from mangrove soil.</title>
        <authorList>
            <person name="Chen C."/>
        </authorList>
    </citation>
    <scope>NUCLEOTIDE SEQUENCE [LARGE SCALE GENOMIC DNA]</scope>
    <source>
        <strain evidence="2 3">TC-11</strain>
    </source>
</reference>
<evidence type="ECO:0000259" key="1">
    <source>
        <dbReference type="Pfam" id="PF01370"/>
    </source>
</evidence>
<evidence type="ECO:0000313" key="3">
    <source>
        <dbReference type="Proteomes" id="UP000244064"/>
    </source>
</evidence>
<organism evidence="2 3">
    <name type="scientific">Pseudomonas mangrovi</name>
    <dbReference type="NCBI Taxonomy" id="2161748"/>
    <lineage>
        <taxon>Bacteria</taxon>
        <taxon>Pseudomonadati</taxon>
        <taxon>Pseudomonadota</taxon>
        <taxon>Gammaproteobacteria</taxon>
        <taxon>Pseudomonadales</taxon>
        <taxon>Pseudomonadaceae</taxon>
        <taxon>Pseudomonas</taxon>
    </lineage>
</organism>
<dbReference type="PANTHER" id="PTHR48079">
    <property type="entry name" value="PROTEIN YEEZ"/>
    <property type="match status" value="1"/>
</dbReference>
<dbReference type="PANTHER" id="PTHR48079:SF6">
    <property type="entry name" value="NAD(P)-BINDING DOMAIN-CONTAINING PROTEIN-RELATED"/>
    <property type="match status" value="1"/>
</dbReference>
<dbReference type="Proteomes" id="UP000244064">
    <property type="component" value="Unassembled WGS sequence"/>
</dbReference>
<keyword evidence="3" id="KW-1185">Reference proteome</keyword>